<comment type="similarity">
    <text evidence="2">Belongs to the VAMP-associated protein (VAP) (TC 9.B.17) family.</text>
</comment>
<accession>A0A9P6X7K5</accession>
<evidence type="ECO:0000256" key="3">
    <source>
        <dbReference type="ARBA" id="ARBA00022692"/>
    </source>
</evidence>
<dbReference type="EMBL" id="JAANQT010000990">
    <property type="protein sequence ID" value="KAG1307188.1"/>
    <property type="molecule type" value="Genomic_DNA"/>
</dbReference>
<evidence type="ECO:0000313" key="10">
    <source>
        <dbReference type="Proteomes" id="UP000716291"/>
    </source>
</evidence>
<keyword evidence="10" id="KW-1185">Reference proteome</keyword>
<dbReference type="InterPro" id="IPR000535">
    <property type="entry name" value="MSP_dom"/>
</dbReference>
<comment type="caution">
    <text evidence="9">The sequence shown here is derived from an EMBL/GenBank/DDBJ whole genome shotgun (WGS) entry which is preliminary data.</text>
</comment>
<gene>
    <name evidence="9" type="ORF">G6F64_007009</name>
</gene>
<feature type="domain" description="MSP" evidence="8">
    <location>
        <begin position="1"/>
        <end position="126"/>
    </location>
</feature>
<dbReference type="Gene3D" id="2.60.40.10">
    <property type="entry name" value="Immunoglobulins"/>
    <property type="match status" value="1"/>
</dbReference>
<dbReference type="PANTHER" id="PTHR10809">
    <property type="entry name" value="VESICLE-ASSOCIATED MEMBRANE PROTEIN-ASSOCIATED PROTEIN"/>
    <property type="match status" value="1"/>
</dbReference>
<dbReference type="GO" id="GO:0005886">
    <property type="term" value="C:plasma membrane"/>
    <property type="evidence" value="ECO:0007669"/>
    <property type="project" value="TreeGrafter"/>
</dbReference>
<dbReference type="SUPFAM" id="SSF49354">
    <property type="entry name" value="PapD-like"/>
    <property type="match status" value="1"/>
</dbReference>
<feature type="transmembrane region" description="Helical" evidence="7">
    <location>
        <begin position="208"/>
        <end position="225"/>
    </location>
</feature>
<evidence type="ECO:0000256" key="7">
    <source>
        <dbReference type="SAM" id="Phobius"/>
    </source>
</evidence>
<dbReference type="OrthoDB" id="264603at2759"/>
<dbReference type="PROSITE" id="PS50202">
    <property type="entry name" value="MSP"/>
    <property type="match status" value="1"/>
</dbReference>
<dbReference type="InterPro" id="IPR016763">
    <property type="entry name" value="VAP"/>
</dbReference>
<evidence type="ECO:0000256" key="1">
    <source>
        <dbReference type="ARBA" id="ARBA00004211"/>
    </source>
</evidence>
<feature type="region of interest" description="Disordered" evidence="6">
    <location>
        <begin position="137"/>
        <end position="167"/>
    </location>
</feature>
<reference evidence="9" key="1">
    <citation type="journal article" date="2020" name="Microb. Genom.">
        <title>Genetic diversity of clinical and environmental Mucorales isolates obtained from an investigation of mucormycosis cases among solid organ transplant recipients.</title>
        <authorList>
            <person name="Nguyen M.H."/>
            <person name="Kaul D."/>
            <person name="Muto C."/>
            <person name="Cheng S.J."/>
            <person name="Richter R.A."/>
            <person name="Bruno V.M."/>
            <person name="Liu G."/>
            <person name="Beyhan S."/>
            <person name="Sundermann A.J."/>
            <person name="Mounaud S."/>
            <person name="Pasculle A.W."/>
            <person name="Nierman W.C."/>
            <person name="Driscoll E."/>
            <person name="Cumbie R."/>
            <person name="Clancy C.J."/>
            <person name="Dupont C.L."/>
        </authorList>
    </citation>
    <scope>NUCLEOTIDE SEQUENCE</scope>
    <source>
        <strain evidence="9">GL11</strain>
    </source>
</reference>
<evidence type="ECO:0000256" key="5">
    <source>
        <dbReference type="ARBA" id="ARBA00023136"/>
    </source>
</evidence>
<sequence length="230" mass="26368">MSVELDVENTIYFERPVTRIVKKNVQIKNPHSKPVAFKVKTTAPKLYCVRPNSEIIPPNGMMTVQIMLQAYREEPPADFKCKDKFLIVSVLIEGELESLSLGDIWNRVETKEKGSIHQQKLRVEYVYPNQEPQQIVPVKENDNNAKSLLNGEKEGDSNSNTSKADEVEAKMKKMEEELQRYKNEVENLRNAEPTVVVERVQKTTESPVSMIILFTMLALAIAYFVQQQKV</sequence>
<comment type="subcellular location">
    <subcellularLocation>
        <location evidence="1">Membrane</location>
        <topology evidence="1">Single-pass type IV membrane protein</topology>
    </subcellularLocation>
</comment>
<dbReference type="InterPro" id="IPR008962">
    <property type="entry name" value="PapD-like_sf"/>
</dbReference>
<organism evidence="9 10">
    <name type="scientific">Rhizopus oryzae</name>
    <name type="common">Mucormycosis agent</name>
    <name type="synonym">Rhizopus arrhizus var. delemar</name>
    <dbReference type="NCBI Taxonomy" id="64495"/>
    <lineage>
        <taxon>Eukaryota</taxon>
        <taxon>Fungi</taxon>
        <taxon>Fungi incertae sedis</taxon>
        <taxon>Mucoromycota</taxon>
        <taxon>Mucoromycotina</taxon>
        <taxon>Mucoromycetes</taxon>
        <taxon>Mucorales</taxon>
        <taxon>Mucorineae</taxon>
        <taxon>Rhizopodaceae</taxon>
        <taxon>Rhizopus</taxon>
    </lineage>
</organism>
<protein>
    <recommendedName>
        <fullName evidence="8">MSP domain-containing protein</fullName>
    </recommendedName>
</protein>
<dbReference type="GO" id="GO:0005789">
    <property type="term" value="C:endoplasmic reticulum membrane"/>
    <property type="evidence" value="ECO:0007669"/>
    <property type="project" value="InterPro"/>
</dbReference>
<dbReference type="InterPro" id="IPR013783">
    <property type="entry name" value="Ig-like_fold"/>
</dbReference>
<evidence type="ECO:0000256" key="2">
    <source>
        <dbReference type="ARBA" id="ARBA00008932"/>
    </source>
</evidence>
<dbReference type="GO" id="GO:0061817">
    <property type="term" value="P:endoplasmic reticulum-plasma membrane tethering"/>
    <property type="evidence" value="ECO:0007669"/>
    <property type="project" value="TreeGrafter"/>
</dbReference>
<proteinExistence type="inferred from homology"/>
<keyword evidence="3 7" id="KW-0812">Transmembrane</keyword>
<dbReference type="PIRSF" id="PIRSF019693">
    <property type="entry name" value="VAMP-associated"/>
    <property type="match status" value="1"/>
</dbReference>
<dbReference type="Pfam" id="PF00635">
    <property type="entry name" value="Motile_Sperm"/>
    <property type="match status" value="1"/>
</dbReference>
<dbReference type="Proteomes" id="UP000716291">
    <property type="component" value="Unassembled WGS sequence"/>
</dbReference>
<dbReference type="GO" id="GO:0090158">
    <property type="term" value="P:endoplasmic reticulum membrane organization"/>
    <property type="evidence" value="ECO:0007669"/>
    <property type="project" value="TreeGrafter"/>
</dbReference>
<evidence type="ECO:0000259" key="8">
    <source>
        <dbReference type="PROSITE" id="PS50202"/>
    </source>
</evidence>
<keyword evidence="4 7" id="KW-1133">Transmembrane helix</keyword>
<evidence type="ECO:0000256" key="6">
    <source>
        <dbReference type="SAM" id="MobiDB-lite"/>
    </source>
</evidence>
<name>A0A9P6X7K5_RHIOR</name>
<dbReference type="GO" id="GO:0033149">
    <property type="term" value="F:FFAT motif binding"/>
    <property type="evidence" value="ECO:0007669"/>
    <property type="project" value="TreeGrafter"/>
</dbReference>
<dbReference type="AlphaFoldDB" id="A0A9P6X7K5"/>
<dbReference type="PANTHER" id="PTHR10809:SF6">
    <property type="entry name" value="AT11025P-RELATED"/>
    <property type="match status" value="1"/>
</dbReference>
<evidence type="ECO:0000313" key="9">
    <source>
        <dbReference type="EMBL" id="KAG1307188.1"/>
    </source>
</evidence>
<evidence type="ECO:0000256" key="4">
    <source>
        <dbReference type="ARBA" id="ARBA00022989"/>
    </source>
</evidence>
<keyword evidence="5 7" id="KW-0472">Membrane</keyword>